<protein>
    <submittedName>
        <fullName evidence="7">FAD/NAD(P)-binding domain-containing protein</fullName>
    </submittedName>
</protein>
<keyword evidence="2" id="KW-0285">Flavoprotein</keyword>
<dbReference type="GO" id="GO:0071949">
    <property type="term" value="F:FAD binding"/>
    <property type="evidence" value="ECO:0007669"/>
    <property type="project" value="InterPro"/>
</dbReference>
<gene>
    <name evidence="7" type="ORF">NA56DRAFT_652687</name>
</gene>
<comment type="similarity">
    <text evidence="1">Belongs to the paxM FAD-dependent monooxygenase family.</text>
</comment>
<reference evidence="7 8" key="1">
    <citation type="submission" date="2016-05" db="EMBL/GenBank/DDBJ databases">
        <title>A degradative enzymes factory behind the ericoid mycorrhizal symbiosis.</title>
        <authorList>
            <consortium name="DOE Joint Genome Institute"/>
            <person name="Martino E."/>
            <person name="Morin E."/>
            <person name="Grelet G."/>
            <person name="Kuo A."/>
            <person name="Kohler A."/>
            <person name="Daghino S."/>
            <person name="Barry K."/>
            <person name="Choi C."/>
            <person name="Cichocki N."/>
            <person name="Clum A."/>
            <person name="Copeland A."/>
            <person name="Hainaut M."/>
            <person name="Haridas S."/>
            <person name="Labutti K."/>
            <person name="Lindquist E."/>
            <person name="Lipzen A."/>
            <person name="Khouja H.-R."/>
            <person name="Murat C."/>
            <person name="Ohm R."/>
            <person name="Olson A."/>
            <person name="Spatafora J."/>
            <person name="Veneault-Fourrey C."/>
            <person name="Henrissat B."/>
            <person name="Grigoriev I."/>
            <person name="Martin F."/>
            <person name="Perotto S."/>
        </authorList>
    </citation>
    <scope>NUCLEOTIDE SEQUENCE [LARGE SCALE GENOMIC DNA]</scope>
    <source>
        <strain evidence="7 8">UAMH 7357</strain>
    </source>
</reference>
<dbReference type="SUPFAM" id="SSF51905">
    <property type="entry name" value="FAD/NAD(P)-binding domain"/>
    <property type="match status" value="1"/>
</dbReference>
<name>A0A2J6PDT4_9HELO</name>
<dbReference type="OrthoDB" id="9993796at2759"/>
<evidence type="ECO:0000256" key="2">
    <source>
        <dbReference type="ARBA" id="ARBA00022630"/>
    </source>
</evidence>
<dbReference type="PANTHER" id="PTHR13789:SF314">
    <property type="entry name" value="FAD-BINDING DOMAIN-CONTAINING PROTEIN"/>
    <property type="match status" value="1"/>
</dbReference>
<evidence type="ECO:0000256" key="1">
    <source>
        <dbReference type="ARBA" id="ARBA00007992"/>
    </source>
</evidence>
<keyword evidence="8" id="KW-1185">Reference proteome</keyword>
<keyword evidence="4" id="KW-0560">Oxidoreductase</keyword>
<dbReference type="Pfam" id="PF01494">
    <property type="entry name" value="FAD_binding_3"/>
    <property type="match status" value="1"/>
</dbReference>
<dbReference type="InterPro" id="IPR050493">
    <property type="entry name" value="FAD-dep_Monooxygenase_BioMet"/>
</dbReference>
<evidence type="ECO:0000256" key="5">
    <source>
        <dbReference type="ARBA" id="ARBA00023033"/>
    </source>
</evidence>
<dbReference type="EMBL" id="KZ613561">
    <property type="protein sequence ID" value="PMD12205.1"/>
    <property type="molecule type" value="Genomic_DNA"/>
</dbReference>
<proteinExistence type="inferred from homology"/>
<evidence type="ECO:0000259" key="6">
    <source>
        <dbReference type="Pfam" id="PF01494"/>
    </source>
</evidence>
<dbReference type="Gene3D" id="3.50.50.60">
    <property type="entry name" value="FAD/NAD(P)-binding domain"/>
    <property type="match status" value="1"/>
</dbReference>
<dbReference type="STRING" id="1745343.A0A2J6PDT4"/>
<evidence type="ECO:0000313" key="7">
    <source>
        <dbReference type="EMBL" id="PMD12205.1"/>
    </source>
</evidence>
<accession>A0A2J6PDT4</accession>
<evidence type="ECO:0000256" key="3">
    <source>
        <dbReference type="ARBA" id="ARBA00022827"/>
    </source>
</evidence>
<dbReference type="InterPro" id="IPR002938">
    <property type="entry name" value="FAD-bd"/>
</dbReference>
<sequence>MTHLWLRNYNNDEIRTIHFDTRKEFGGAPSILTRRANLQSELLRFATSPDFPGAPAEIIRGAQVTRVDALVGKVWAEDGRSFEGDLIVGADGINSTTRAAVLDDEVPSNRIKLHDLLCFITRVPIETVQTDKTLKYLATPSSQAGLVTFYLPEQSKSRKRVLIYHTSPHELQVLGYTSEEEFVEKFDSMKTAIIKDIPAERVVNEFATEFSEHIVGLFKHSQIDAWRLRDIDTCETWYRGKCVLIGDAAHAVTPHAGQGCNITIEDAEALAYLLKGARPSDDLAGVLEKFTSLRRERAQFVLRRSREMGNLQSEEEKKLEPISPEKFSMIMHSYQGVEHALKLMESSSNAA</sequence>
<keyword evidence="5" id="KW-0503">Monooxygenase</keyword>
<dbReference type="PANTHER" id="PTHR13789">
    <property type="entry name" value="MONOOXYGENASE"/>
    <property type="match status" value="1"/>
</dbReference>
<dbReference type="PRINTS" id="PR00420">
    <property type="entry name" value="RNGMNOXGNASE"/>
</dbReference>
<evidence type="ECO:0000256" key="4">
    <source>
        <dbReference type="ARBA" id="ARBA00023002"/>
    </source>
</evidence>
<feature type="domain" description="FAD-binding" evidence="6">
    <location>
        <begin position="76"/>
        <end position="304"/>
    </location>
</feature>
<dbReference type="AlphaFoldDB" id="A0A2J6PDT4"/>
<dbReference type="InterPro" id="IPR036188">
    <property type="entry name" value="FAD/NAD-bd_sf"/>
</dbReference>
<dbReference type="Proteomes" id="UP000235672">
    <property type="component" value="Unassembled WGS sequence"/>
</dbReference>
<dbReference type="GO" id="GO:0004497">
    <property type="term" value="F:monooxygenase activity"/>
    <property type="evidence" value="ECO:0007669"/>
    <property type="project" value="UniProtKB-KW"/>
</dbReference>
<evidence type="ECO:0000313" key="8">
    <source>
        <dbReference type="Proteomes" id="UP000235672"/>
    </source>
</evidence>
<keyword evidence="3" id="KW-0274">FAD</keyword>
<organism evidence="7 8">
    <name type="scientific">Hyaloscypha hepaticicola</name>
    <dbReference type="NCBI Taxonomy" id="2082293"/>
    <lineage>
        <taxon>Eukaryota</taxon>
        <taxon>Fungi</taxon>
        <taxon>Dikarya</taxon>
        <taxon>Ascomycota</taxon>
        <taxon>Pezizomycotina</taxon>
        <taxon>Leotiomycetes</taxon>
        <taxon>Helotiales</taxon>
        <taxon>Hyaloscyphaceae</taxon>
        <taxon>Hyaloscypha</taxon>
    </lineage>
</organism>